<name>A0ACC2RN64_9FUNG</name>
<dbReference type="Proteomes" id="UP001165960">
    <property type="component" value="Unassembled WGS sequence"/>
</dbReference>
<organism evidence="1 2">
    <name type="scientific">Entomophthora muscae</name>
    <dbReference type="NCBI Taxonomy" id="34485"/>
    <lineage>
        <taxon>Eukaryota</taxon>
        <taxon>Fungi</taxon>
        <taxon>Fungi incertae sedis</taxon>
        <taxon>Zoopagomycota</taxon>
        <taxon>Entomophthoromycotina</taxon>
        <taxon>Entomophthoromycetes</taxon>
        <taxon>Entomophthorales</taxon>
        <taxon>Entomophthoraceae</taxon>
        <taxon>Entomophthora</taxon>
    </lineage>
</organism>
<sequence>MFTRFLKEVTIKKFNLNRLNQPSHYSRAFSINTRFLKACSVCGNEIDQKLICPFKDCGSIQPPPYSINYFEFFELNPSYKIDPQSLRLKFFDIQRKTHPDNFYSKTNAGSSEDLSSWVNKAYETLKNPLSRAIYLLELNQVYIGESMELRDQSILLEIMELNEAIEDAQNADALHKIIIEVKVKLRDLENQIASEFDNKNYKEAQRLVINFKYFQNTLLSAQKRQEII</sequence>
<dbReference type="EMBL" id="QTSX02007112">
    <property type="protein sequence ID" value="KAJ9051415.1"/>
    <property type="molecule type" value="Genomic_DNA"/>
</dbReference>
<protein>
    <submittedName>
        <fullName evidence="1">Uncharacterized protein</fullName>
    </submittedName>
</protein>
<keyword evidence="2" id="KW-1185">Reference proteome</keyword>
<evidence type="ECO:0000313" key="1">
    <source>
        <dbReference type="EMBL" id="KAJ9051415.1"/>
    </source>
</evidence>
<accession>A0ACC2RN64</accession>
<proteinExistence type="predicted"/>
<reference evidence="1" key="1">
    <citation type="submission" date="2022-04" db="EMBL/GenBank/DDBJ databases">
        <title>Genome of the entomopathogenic fungus Entomophthora muscae.</title>
        <authorList>
            <person name="Elya C."/>
            <person name="Lovett B.R."/>
            <person name="Lee E."/>
            <person name="Macias A.M."/>
            <person name="Hajek A.E."/>
            <person name="De Bivort B.L."/>
            <person name="Kasson M.T."/>
            <person name="De Fine Licht H.H."/>
            <person name="Stajich J.E."/>
        </authorList>
    </citation>
    <scope>NUCLEOTIDE SEQUENCE</scope>
    <source>
        <strain evidence="1">Berkeley</strain>
    </source>
</reference>
<comment type="caution">
    <text evidence="1">The sequence shown here is derived from an EMBL/GenBank/DDBJ whole genome shotgun (WGS) entry which is preliminary data.</text>
</comment>
<gene>
    <name evidence="1" type="ORF">DSO57_1004825</name>
</gene>
<evidence type="ECO:0000313" key="2">
    <source>
        <dbReference type="Proteomes" id="UP001165960"/>
    </source>
</evidence>